<organism evidence="2">
    <name type="scientific">Siphoviridae sp. ctTic26</name>
    <dbReference type="NCBI Taxonomy" id="2823583"/>
    <lineage>
        <taxon>Viruses</taxon>
        <taxon>Duplodnaviria</taxon>
        <taxon>Heunggongvirae</taxon>
        <taxon>Uroviricota</taxon>
        <taxon>Caudoviricetes</taxon>
    </lineage>
</organism>
<accession>A0A8S5LEG7</accession>
<evidence type="ECO:0000313" key="2">
    <source>
        <dbReference type="EMBL" id="DAD68421.1"/>
    </source>
</evidence>
<dbReference type="EMBL" id="BK014701">
    <property type="protein sequence ID" value="DAD68421.1"/>
    <property type="molecule type" value="Genomic_DNA"/>
</dbReference>
<proteinExistence type="predicted"/>
<evidence type="ECO:0000256" key="1">
    <source>
        <dbReference type="SAM" id="Phobius"/>
    </source>
</evidence>
<sequence length="57" mass="6702">MRYPPVFSPRTLGVFRLYFPTFFCLLIFTHLQSSHTHVYRDYKIGNLGNLGTYNSIT</sequence>
<keyword evidence="1" id="KW-0472">Membrane</keyword>
<feature type="transmembrane region" description="Helical" evidence="1">
    <location>
        <begin position="12"/>
        <end position="31"/>
    </location>
</feature>
<reference evidence="2" key="1">
    <citation type="journal article" date="2021" name="Proc. Natl. Acad. Sci. U.S.A.">
        <title>A Catalog of Tens of Thousands of Viruses from Human Metagenomes Reveals Hidden Associations with Chronic Diseases.</title>
        <authorList>
            <person name="Tisza M.J."/>
            <person name="Buck C.B."/>
        </authorList>
    </citation>
    <scope>NUCLEOTIDE SEQUENCE</scope>
    <source>
        <strain evidence="2">CtTic26</strain>
    </source>
</reference>
<name>A0A8S5LEG7_9CAUD</name>
<keyword evidence="1" id="KW-0812">Transmembrane</keyword>
<protein>
    <submittedName>
        <fullName evidence="2">Uncharacterized protein</fullName>
    </submittedName>
</protein>
<keyword evidence="1" id="KW-1133">Transmembrane helix</keyword>